<dbReference type="GO" id="GO:0007165">
    <property type="term" value="P:signal transduction"/>
    <property type="evidence" value="ECO:0007669"/>
    <property type="project" value="TreeGrafter"/>
</dbReference>
<keyword evidence="1" id="KW-0067">ATP-binding</keyword>
<keyword evidence="4" id="KW-1185">Reference proteome</keyword>
<feature type="binding site" evidence="1">
    <location>
        <position position="46"/>
    </location>
    <ligand>
        <name>ATP</name>
        <dbReference type="ChEBI" id="CHEBI:30616"/>
    </ligand>
</feature>
<dbReference type="GO" id="GO:0005524">
    <property type="term" value="F:ATP binding"/>
    <property type="evidence" value="ECO:0007669"/>
    <property type="project" value="UniProtKB-UniRule"/>
</dbReference>
<dbReference type="PANTHER" id="PTHR48011:SF7">
    <property type="entry name" value="F10K1.14 PROTEIN"/>
    <property type="match status" value="1"/>
</dbReference>
<dbReference type="PROSITE" id="PS00107">
    <property type="entry name" value="PROTEIN_KINASE_ATP"/>
    <property type="match status" value="1"/>
</dbReference>
<dbReference type="OrthoDB" id="266718at2759"/>
<evidence type="ECO:0000313" key="4">
    <source>
        <dbReference type="Proteomes" id="UP001141806"/>
    </source>
</evidence>
<keyword evidence="1" id="KW-0547">Nucleotide-binding</keyword>
<dbReference type="InterPro" id="IPR000719">
    <property type="entry name" value="Prot_kinase_dom"/>
</dbReference>
<dbReference type="AlphaFoldDB" id="A0A9Q0KK94"/>
<comment type="caution">
    <text evidence="3">The sequence shown here is derived from an EMBL/GenBank/DDBJ whole genome shotgun (WGS) entry which is preliminary data.</text>
</comment>
<name>A0A9Q0KK94_9MAGN</name>
<dbReference type="PANTHER" id="PTHR48011">
    <property type="entry name" value="CCR4-NOT TRANSCRIPTIONAL COMPLEX SUBUNIT CAF120-RELATED"/>
    <property type="match status" value="1"/>
</dbReference>
<dbReference type="Pfam" id="PF00069">
    <property type="entry name" value="Pkinase"/>
    <property type="match status" value="1"/>
</dbReference>
<evidence type="ECO:0000313" key="3">
    <source>
        <dbReference type="EMBL" id="KAJ4972034.1"/>
    </source>
</evidence>
<organism evidence="3 4">
    <name type="scientific">Protea cynaroides</name>
    <dbReference type="NCBI Taxonomy" id="273540"/>
    <lineage>
        <taxon>Eukaryota</taxon>
        <taxon>Viridiplantae</taxon>
        <taxon>Streptophyta</taxon>
        <taxon>Embryophyta</taxon>
        <taxon>Tracheophyta</taxon>
        <taxon>Spermatophyta</taxon>
        <taxon>Magnoliopsida</taxon>
        <taxon>Proteales</taxon>
        <taxon>Proteaceae</taxon>
        <taxon>Protea</taxon>
    </lineage>
</organism>
<dbReference type="SUPFAM" id="SSF56112">
    <property type="entry name" value="Protein kinase-like (PK-like)"/>
    <property type="match status" value="1"/>
</dbReference>
<dbReference type="Proteomes" id="UP001141806">
    <property type="component" value="Unassembled WGS sequence"/>
</dbReference>
<dbReference type="GO" id="GO:0004672">
    <property type="term" value="F:protein kinase activity"/>
    <property type="evidence" value="ECO:0007669"/>
    <property type="project" value="InterPro"/>
</dbReference>
<feature type="domain" description="Protein kinase" evidence="2">
    <location>
        <begin position="17"/>
        <end position="130"/>
    </location>
</feature>
<dbReference type="InterPro" id="IPR017441">
    <property type="entry name" value="Protein_kinase_ATP_BS"/>
</dbReference>
<proteinExistence type="predicted"/>
<evidence type="ECO:0000256" key="1">
    <source>
        <dbReference type="PROSITE-ProRule" id="PRU10141"/>
    </source>
</evidence>
<dbReference type="InterPro" id="IPR052751">
    <property type="entry name" value="Plant_MAPKKK"/>
</dbReference>
<dbReference type="InterPro" id="IPR011009">
    <property type="entry name" value="Kinase-like_dom_sf"/>
</dbReference>
<gene>
    <name evidence="3" type="ORF">NE237_005133</name>
</gene>
<reference evidence="3" key="1">
    <citation type="journal article" date="2023" name="Plant J.">
        <title>The genome of the king protea, Protea cynaroides.</title>
        <authorList>
            <person name="Chang J."/>
            <person name="Duong T.A."/>
            <person name="Schoeman C."/>
            <person name="Ma X."/>
            <person name="Roodt D."/>
            <person name="Barker N."/>
            <person name="Li Z."/>
            <person name="Van de Peer Y."/>
            <person name="Mizrachi E."/>
        </authorList>
    </citation>
    <scope>NUCLEOTIDE SEQUENCE</scope>
    <source>
        <tissue evidence="3">Young leaves</tissue>
    </source>
</reference>
<evidence type="ECO:0000259" key="2">
    <source>
        <dbReference type="PROSITE" id="PS50011"/>
    </source>
</evidence>
<dbReference type="PROSITE" id="PS50011">
    <property type="entry name" value="PROTEIN_KINASE_DOM"/>
    <property type="match status" value="1"/>
</dbReference>
<protein>
    <recommendedName>
        <fullName evidence="2">Protein kinase domain-containing protein</fullName>
    </recommendedName>
</protein>
<dbReference type="Gene3D" id="3.30.200.20">
    <property type="entry name" value="Phosphorylase Kinase, domain 1"/>
    <property type="match status" value="1"/>
</dbReference>
<dbReference type="EMBL" id="JAMYWD010000005">
    <property type="protein sequence ID" value="KAJ4972034.1"/>
    <property type="molecule type" value="Genomic_DNA"/>
</dbReference>
<sequence>MEKKESEIISRRPQRRWVQLNCIGKGSFGNVNLASYVSDGGVFAVKSVNSNSSFTSQIESLENEIQILRSLSSFYVVQYLRFKGKNVPLGFGSTASVAKLADSKNLKRGKRQVKEASKYLVKEEDRIGTL</sequence>
<accession>A0A9Q0KK94</accession>